<dbReference type="EMBL" id="LAZR01041220">
    <property type="protein sequence ID" value="KKL12525.1"/>
    <property type="molecule type" value="Genomic_DNA"/>
</dbReference>
<organism evidence="1">
    <name type="scientific">marine sediment metagenome</name>
    <dbReference type="NCBI Taxonomy" id="412755"/>
    <lineage>
        <taxon>unclassified sequences</taxon>
        <taxon>metagenomes</taxon>
        <taxon>ecological metagenomes</taxon>
    </lineage>
</organism>
<gene>
    <name evidence="1" type="ORF">LCGC14_2534870</name>
</gene>
<name>A0A0F9ASV0_9ZZZZ</name>
<feature type="non-terminal residue" evidence="1">
    <location>
        <position position="63"/>
    </location>
</feature>
<comment type="caution">
    <text evidence="1">The sequence shown here is derived from an EMBL/GenBank/DDBJ whole genome shotgun (WGS) entry which is preliminary data.</text>
</comment>
<dbReference type="AlphaFoldDB" id="A0A0F9ASV0"/>
<accession>A0A0F9ASV0</accession>
<proteinExistence type="predicted"/>
<protein>
    <submittedName>
        <fullName evidence="1">Uncharacterized protein</fullName>
    </submittedName>
</protein>
<reference evidence="1" key="1">
    <citation type="journal article" date="2015" name="Nature">
        <title>Complex archaea that bridge the gap between prokaryotes and eukaryotes.</title>
        <authorList>
            <person name="Spang A."/>
            <person name="Saw J.H."/>
            <person name="Jorgensen S.L."/>
            <person name="Zaremba-Niedzwiedzka K."/>
            <person name="Martijn J."/>
            <person name="Lind A.E."/>
            <person name="van Eijk R."/>
            <person name="Schleper C."/>
            <person name="Guy L."/>
            <person name="Ettema T.J."/>
        </authorList>
    </citation>
    <scope>NUCLEOTIDE SEQUENCE</scope>
</reference>
<evidence type="ECO:0000313" key="1">
    <source>
        <dbReference type="EMBL" id="KKL12525.1"/>
    </source>
</evidence>
<sequence>MVGVEQHVGPDDTGVRRVIVDITLGGRYNYLRTGEPYTVLGVEPHGIRIRWLDERGWEDVIPK</sequence>